<gene>
    <name evidence="1" type="ORF">AV530_015257</name>
</gene>
<comment type="caution">
    <text evidence="1">The sequence shown here is derived from an EMBL/GenBank/DDBJ whole genome shotgun (WGS) entry which is preliminary data.</text>
</comment>
<reference evidence="1 2" key="1">
    <citation type="submission" date="2016-02" db="EMBL/GenBank/DDBJ databases">
        <title>Band-tailed pigeon sequencing and assembly.</title>
        <authorList>
            <person name="Soares A.E."/>
            <person name="Novak B.J."/>
            <person name="Rice E.S."/>
            <person name="O'Connell B."/>
            <person name="Chang D."/>
            <person name="Weber S."/>
            <person name="Shapiro B."/>
        </authorList>
    </citation>
    <scope>NUCLEOTIDE SEQUENCE [LARGE SCALE GENOMIC DNA]</scope>
    <source>
        <strain evidence="1">BTP2013</strain>
        <tissue evidence="1">Blood</tissue>
    </source>
</reference>
<dbReference type="AlphaFoldDB" id="A0A1V4K1G1"/>
<dbReference type="EMBL" id="LSYS01005191">
    <property type="protein sequence ID" value="OPJ78310.1"/>
    <property type="molecule type" value="Genomic_DNA"/>
</dbReference>
<keyword evidence="2" id="KW-1185">Reference proteome</keyword>
<name>A0A1V4K1G1_PATFA</name>
<accession>A0A1V4K1G1</accession>
<sequence>MGYHSALPWATPPETDAVLYLFWLPQLALPNKAILVCFTVPVAPAVPSGQGTRACRALLMATFWIYPEQEVELLS</sequence>
<proteinExistence type="predicted"/>
<organism evidence="1 2">
    <name type="scientific">Patagioenas fasciata monilis</name>
    <dbReference type="NCBI Taxonomy" id="372326"/>
    <lineage>
        <taxon>Eukaryota</taxon>
        <taxon>Metazoa</taxon>
        <taxon>Chordata</taxon>
        <taxon>Craniata</taxon>
        <taxon>Vertebrata</taxon>
        <taxon>Euteleostomi</taxon>
        <taxon>Archelosauria</taxon>
        <taxon>Archosauria</taxon>
        <taxon>Dinosauria</taxon>
        <taxon>Saurischia</taxon>
        <taxon>Theropoda</taxon>
        <taxon>Coelurosauria</taxon>
        <taxon>Aves</taxon>
        <taxon>Neognathae</taxon>
        <taxon>Neoaves</taxon>
        <taxon>Columbimorphae</taxon>
        <taxon>Columbiformes</taxon>
        <taxon>Columbidae</taxon>
        <taxon>Patagioenas</taxon>
    </lineage>
</organism>
<protein>
    <submittedName>
        <fullName evidence="1">Uncharacterized protein</fullName>
    </submittedName>
</protein>
<evidence type="ECO:0000313" key="2">
    <source>
        <dbReference type="Proteomes" id="UP000190648"/>
    </source>
</evidence>
<evidence type="ECO:0000313" key="1">
    <source>
        <dbReference type="EMBL" id="OPJ78310.1"/>
    </source>
</evidence>
<dbReference type="Proteomes" id="UP000190648">
    <property type="component" value="Unassembled WGS sequence"/>
</dbReference>